<accession>A0AAX4KB56</accession>
<dbReference type="KEGG" id="ker:91100051"/>
<dbReference type="AlphaFoldDB" id="A0AAX4KB56"/>
<feature type="region of interest" description="Disordered" evidence="1">
    <location>
        <begin position="76"/>
        <end position="177"/>
    </location>
</feature>
<feature type="region of interest" description="Disordered" evidence="1">
    <location>
        <begin position="17"/>
        <end position="37"/>
    </location>
</feature>
<keyword evidence="3" id="KW-1185">Reference proteome</keyword>
<proteinExistence type="predicted"/>
<dbReference type="EMBL" id="CP144089">
    <property type="protein sequence ID" value="WWD03199.1"/>
    <property type="molecule type" value="Genomic_DNA"/>
</dbReference>
<feature type="compositionally biased region" description="Low complexity" evidence="1">
    <location>
        <begin position="105"/>
        <end position="114"/>
    </location>
</feature>
<sequence>MGLFDFLPCCGPRKDKVRDVESQTQENSTLLPPPAREESIISADGLVGNYGATEQGLTDEQRMRIEAIGREVGNHMLPIHSLPPGSNLQIQRSSPSLPKPNGGAPSSRDSSRPSSPSPMRPDTTPPDGILRSPDRPEREGADDGVVRKMLFAGGGNMTGRKVSSRGKGKSRGGKSRK</sequence>
<evidence type="ECO:0000313" key="2">
    <source>
        <dbReference type="EMBL" id="WWD03199.1"/>
    </source>
</evidence>
<dbReference type="Proteomes" id="UP001358614">
    <property type="component" value="Chromosome 1"/>
</dbReference>
<evidence type="ECO:0000256" key="1">
    <source>
        <dbReference type="SAM" id="MobiDB-lite"/>
    </source>
</evidence>
<dbReference type="RefSeq" id="XP_066081166.1">
    <property type="nucleotide sequence ID" value="XM_066225069.1"/>
</dbReference>
<feature type="compositionally biased region" description="Polar residues" evidence="1">
    <location>
        <begin position="84"/>
        <end position="96"/>
    </location>
</feature>
<feature type="compositionally biased region" description="Basic and acidic residues" evidence="1">
    <location>
        <begin position="132"/>
        <end position="146"/>
    </location>
</feature>
<name>A0AAX4KB56_9TREE</name>
<evidence type="ECO:0000313" key="3">
    <source>
        <dbReference type="Proteomes" id="UP001358614"/>
    </source>
</evidence>
<gene>
    <name evidence="2" type="ORF">V865_001247</name>
</gene>
<protein>
    <submittedName>
        <fullName evidence="2">Uncharacterized protein</fullName>
    </submittedName>
</protein>
<dbReference type="GeneID" id="91100051"/>
<reference evidence="2 3" key="1">
    <citation type="submission" date="2024-01" db="EMBL/GenBank/DDBJ databases">
        <title>Comparative genomics of Cryptococcus and Kwoniella reveals pathogenesis evolution and contrasting modes of karyotype evolution via chromosome fusion or intercentromeric recombination.</title>
        <authorList>
            <person name="Coelho M.A."/>
            <person name="David-Palma M."/>
            <person name="Shea T."/>
            <person name="Bowers K."/>
            <person name="McGinley-Smith S."/>
            <person name="Mohammad A.W."/>
            <person name="Gnirke A."/>
            <person name="Yurkov A.M."/>
            <person name="Nowrousian M."/>
            <person name="Sun S."/>
            <person name="Cuomo C.A."/>
            <person name="Heitman J."/>
        </authorList>
    </citation>
    <scope>NUCLEOTIDE SEQUENCE [LARGE SCALE GENOMIC DNA]</scope>
    <source>
        <strain evidence="2 3">PYCC6329</strain>
    </source>
</reference>
<feature type="compositionally biased region" description="Basic residues" evidence="1">
    <location>
        <begin position="162"/>
        <end position="177"/>
    </location>
</feature>
<organism evidence="2 3">
    <name type="scientific">Kwoniella europaea PYCC6329</name>
    <dbReference type="NCBI Taxonomy" id="1423913"/>
    <lineage>
        <taxon>Eukaryota</taxon>
        <taxon>Fungi</taxon>
        <taxon>Dikarya</taxon>
        <taxon>Basidiomycota</taxon>
        <taxon>Agaricomycotina</taxon>
        <taxon>Tremellomycetes</taxon>
        <taxon>Tremellales</taxon>
        <taxon>Cryptococcaceae</taxon>
        <taxon>Kwoniella</taxon>
    </lineage>
</organism>